<dbReference type="Proteomes" id="UP000759298">
    <property type="component" value="Unassembled WGS sequence"/>
</dbReference>
<evidence type="ECO:0000256" key="1">
    <source>
        <dbReference type="SAM" id="Phobius"/>
    </source>
</evidence>
<evidence type="ECO:0000313" key="3">
    <source>
        <dbReference type="Proteomes" id="UP000759298"/>
    </source>
</evidence>
<keyword evidence="1" id="KW-0812">Transmembrane</keyword>
<comment type="caution">
    <text evidence="2">The sequence shown here is derived from an EMBL/GenBank/DDBJ whole genome shotgun (WGS) entry which is preliminary data.</text>
</comment>
<gene>
    <name evidence="2" type="ORF">KYN89_01045</name>
</gene>
<evidence type="ECO:0000313" key="2">
    <source>
        <dbReference type="EMBL" id="MBY8335623.1"/>
    </source>
</evidence>
<keyword evidence="1" id="KW-1133">Transmembrane helix</keyword>
<keyword evidence="3" id="KW-1185">Reference proteome</keyword>
<feature type="transmembrane region" description="Helical" evidence="1">
    <location>
        <begin position="88"/>
        <end position="108"/>
    </location>
</feature>
<proteinExistence type="predicted"/>
<keyword evidence="1" id="KW-0472">Membrane</keyword>
<dbReference type="InterPro" id="IPR005325">
    <property type="entry name" value="DUF308_memb"/>
</dbReference>
<organism evidence="2 3">
    <name type="scientific">Alteriqipengyuania abyssalis</name>
    <dbReference type="NCBI Taxonomy" id="2860200"/>
    <lineage>
        <taxon>Bacteria</taxon>
        <taxon>Pseudomonadati</taxon>
        <taxon>Pseudomonadota</taxon>
        <taxon>Alphaproteobacteria</taxon>
        <taxon>Sphingomonadales</taxon>
        <taxon>Erythrobacteraceae</taxon>
        <taxon>Alteriqipengyuania</taxon>
    </lineage>
</organism>
<dbReference type="Pfam" id="PF03729">
    <property type="entry name" value="DUF308"/>
    <property type="match status" value="1"/>
</dbReference>
<dbReference type="PANTHER" id="PTHR34989:SF1">
    <property type="entry name" value="PROTEIN HDED"/>
    <property type="match status" value="1"/>
</dbReference>
<reference evidence="2 3" key="1">
    <citation type="submission" date="2021-07" db="EMBL/GenBank/DDBJ databases">
        <title>Alteriqipengyuania abyssalis NZ-12B nov, sp.nov isolated from deep sea sponge in pacific ocean.</title>
        <authorList>
            <person name="Tareen S."/>
            <person name="Wink J."/>
        </authorList>
    </citation>
    <scope>NUCLEOTIDE SEQUENCE [LARGE SCALE GENOMIC DNA]</scope>
    <source>
        <strain evidence="2 3">NZ-12B</strain>
    </source>
</reference>
<sequence>MLFSTTTPSDLARADLHAAGAHAYVPARNWGWFMLRATLCLALAIAAFVFPTSAVFAFTLVFAAFAAVDGVFSFITGIKGARSKEDRWGMYILRGLLGLGAGVIIALMPFAATFAYALATIALVAGWAILTGGLEVYAAIRLRREIENEWLLATSGALSILLGIGVLVLIALNIETTIIAAGYLIGGYALCAAIVLGALGFRLREYQRSRDQTDKDEPSGDSNVASPA</sequence>
<accession>A0ABS7P982</accession>
<dbReference type="InterPro" id="IPR052712">
    <property type="entry name" value="Acid_resist_chaperone_HdeD"/>
</dbReference>
<dbReference type="EMBL" id="JAHWXP010000001">
    <property type="protein sequence ID" value="MBY8335623.1"/>
    <property type="molecule type" value="Genomic_DNA"/>
</dbReference>
<protein>
    <submittedName>
        <fullName evidence="2">DUF308 domain-containing protein</fullName>
    </submittedName>
</protein>
<dbReference type="RefSeq" id="WP_222823407.1">
    <property type="nucleotide sequence ID" value="NZ_JAHWXP010000001.1"/>
</dbReference>
<feature type="transmembrane region" description="Helical" evidence="1">
    <location>
        <begin position="56"/>
        <end position="76"/>
    </location>
</feature>
<feature type="transmembrane region" description="Helical" evidence="1">
    <location>
        <begin position="30"/>
        <end position="50"/>
    </location>
</feature>
<feature type="transmembrane region" description="Helical" evidence="1">
    <location>
        <begin position="150"/>
        <end position="172"/>
    </location>
</feature>
<feature type="transmembrane region" description="Helical" evidence="1">
    <location>
        <begin position="114"/>
        <end position="138"/>
    </location>
</feature>
<name>A0ABS7P982_9SPHN</name>
<dbReference type="PANTHER" id="PTHR34989">
    <property type="entry name" value="PROTEIN HDED"/>
    <property type="match status" value="1"/>
</dbReference>
<feature type="transmembrane region" description="Helical" evidence="1">
    <location>
        <begin position="178"/>
        <end position="201"/>
    </location>
</feature>